<evidence type="ECO:0000259" key="2">
    <source>
        <dbReference type="Pfam" id="PF00144"/>
    </source>
</evidence>
<sequence length="616" mass="69971">MNRIRQAITFFFLTLLFVLIISPVELSANENVDELDWEEVINKQLDEYGIPGATAVIYHEGETIANIGAGWADIENEQEVQSDKTLFHLGSLHQWATWVGLLQLIEEREVRFNEPVQRHLDIDGLFDDTGRQVTIKHLLNHTSGFAETKNLSTSNEDHVLPLSEYLHEFTPAVIQQPGSEVMYSEYGVALAGQIIEEASGQSYESYIEENVLNQLDIEGYDIGQRPRDSESVSVGYINNNEQVPAEWSNVLPANGGYATSEAMVSVIELFLGEREGILSTPSLERMLTTQFTHDERLPGLTDGLYEKDVHGERWVVQEGESNSFQSLLAVHDDSNTGVFVSYNHPEGLKARDDLLEKVTEKYIESENAAIDPVKNDEMEPSIGEYTGSYMMNRAESSSFHAISDLLFRTVRVNEGNESLMIDGYTFFETGEHLFIREDGKEQIAFATNEFGAIDRLVLDNRPLAVAYKQAWHESQVTHLLWIGVSVFTFITTMVSIIIRFIRQVRRKGRHTGKKTHLKRGDMIAFIQSLFYIAGLASVLWIIGTGTVYEHQTFTVVSLLMLILGAVMSVLLIPSLIVRWRDDEGKAWMRVFFGFHVFISMFFIMFLSYWNLLGFHY</sequence>
<feature type="transmembrane region" description="Helical" evidence="1">
    <location>
        <begin position="555"/>
        <end position="577"/>
    </location>
</feature>
<dbReference type="InterPro" id="IPR012338">
    <property type="entry name" value="Beta-lactam/transpept-like"/>
</dbReference>
<protein>
    <submittedName>
        <fullName evidence="3">CubicO group peptidase (Beta-lactamase class C family)</fullName>
    </submittedName>
</protein>
<name>A0A840QPG0_9BACI</name>
<dbReference type="Proteomes" id="UP000551878">
    <property type="component" value="Unassembled WGS sequence"/>
</dbReference>
<dbReference type="EMBL" id="JACHHB010000005">
    <property type="protein sequence ID" value="MBB5173296.1"/>
    <property type="molecule type" value="Genomic_DNA"/>
</dbReference>
<keyword evidence="1" id="KW-1133">Transmembrane helix</keyword>
<proteinExistence type="predicted"/>
<gene>
    <name evidence="3" type="ORF">HNQ41_001465</name>
</gene>
<feature type="domain" description="Beta-lactamase-related" evidence="2">
    <location>
        <begin position="38"/>
        <end position="353"/>
    </location>
</feature>
<dbReference type="InterPro" id="IPR050491">
    <property type="entry name" value="AmpC-like"/>
</dbReference>
<dbReference type="Pfam" id="PF00144">
    <property type="entry name" value="Beta-lactamase"/>
    <property type="match status" value="1"/>
</dbReference>
<keyword evidence="1" id="KW-0812">Transmembrane</keyword>
<feature type="transmembrane region" description="Helical" evidence="1">
    <location>
        <begin position="522"/>
        <end position="543"/>
    </location>
</feature>
<keyword evidence="1" id="KW-0472">Membrane</keyword>
<dbReference type="RefSeq" id="WP_184663745.1">
    <property type="nucleotide sequence ID" value="NZ_JACHHB010000005.1"/>
</dbReference>
<evidence type="ECO:0000256" key="1">
    <source>
        <dbReference type="SAM" id="Phobius"/>
    </source>
</evidence>
<evidence type="ECO:0000313" key="4">
    <source>
        <dbReference type="Proteomes" id="UP000551878"/>
    </source>
</evidence>
<dbReference type="Gene3D" id="3.40.710.10">
    <property type="entry name" value="DD-peptidase/beta-lactamase superfamily"/>
    <property type="match status" value="1"/>
</dbReference>
<accession>A0A840QPG0</accession>
<keyword evidence="4" id="KW-1185">Reference proteome</keyword>
<dbReference type="AlphaFoldDB" id="A0A840QPG0"/>
<dbReference type="PANTHER" id="PTHR46825:SF9">
    <property type="entry name" value="BETA-LACTAMASE-RELATED DOMAIN-CONTAINING PROTEIN"/>
    <property type="match status" value="1"/>
</dbReference>
<evidence type="ECO:0000313" key="3">
    <source>
        <dbReference type="EMBL" id="MBB5173296.1"/>
    </source>
</evidence>
<comment type="caution">
    <text evidence="3">The sequence shown here is derived from an EMBL/GenBank/DDBJ whole genome shotgun (WGS) entry which is preliminary data.</text>
</comment>
<feature type="transmembrane region" description="Helical" evidence="1">
    <location>
        <begin position="589"/>
        <end position="609"/>
    </location>
</feature>
<reference evidence="3 4" key="1">
    <citation type="submission" date="2020-08" db="EMBL/GenBank/DDBJ databases">
        <title>Genomic Encyclopedia of Type Strains, Phase IV (KMG-IV): sequencing the most valuable type-strain genomes for metagenomic binning, comparative biology and taxonomic classification.</title>
        <authorList>
            <person name="Goeker M."/>
        </authorList>
    </citation>
    <scope>NUCLEOTIDE SEQUENCE [LARGE SCALE GENOMIC DNA]</scope>
    <source>
        <strain evidence="3 4">DSM 24696</strain>
    </source>
</reference>
<dbReference type="InterPro" id="IPR001466">
    <property type="entry name" value="Beta-lactam-related"/>
</dbReference>
<organism evidence="3 4">
    <name type="scientific">Texcoconibacillus texcoconensis</name>
    <dbReference type="NCBI Taxonomy" id="1095777"/>
    <lineage>
        <taxon>Bacteria</taxon>
        <taxon>Bacillati</taxon>
        <taxon>Bacillota</taxon>
        <taxon>Bacilli</taxon>
        <taxon>Bacillales</taxon>
        <taxon>Bacillaceae</taxon>
        <taxon>Texcoconibacillus</taxon>
    </lineage>
</organism>
<feature type="transmembrane region" description="Helical" evidence="1">
    <location>
        <begin position="479"/>
        <end position="501"/>
    </location>
</feature>
<dbReference type="PANTHER" id="PTHR46825">
    <property type="entry name" value="D-ALANYL-D-ALANINE-CARBOXYPEPTIDASE/ENDOPEPTIDASE AMPH"/>
    <property type="match status" value="1"/>
</dbReference>
<dbReference type="SUPFAM" id="SSF56601">
    <property type="entry name" value="beta-lactamase/transpeptidase-like"/>
    <property type="match status" value="1"/>
</dbReference>